<feature type="compositionally biased region" description="Basic and acidic residues" evidence="1">
    <location>
        <begin position="17"/>
        <end position="50"/>
    </location>
</feature>
<dbReference type="PANTHER" id="PTHR33386:SF5">
    <property type="entry name" value="OS02G0740600 PROTEIN"/>
    <property type="match status" value="1"/>
</dbReference>
<evidence type="ECO:0000313" key="2">
    <source>
        <dbReference type="EMBL" id="URE27738.1"/>
    </source>
</evidence>
<reference evidence="2" key="1">
    <citation type="submission" date="2022-05" db="EMBL/GenBank/DDBJ databases">
        <title>The Musa troglodytarum L. genome provides insights into the mechanism of non-climacteric behaviour and enrichment of carotenoids.</title>
        <authorList>
            <person name="Wang J."/>
        </authorList>
    </citation>
    <scope>NUCLEOTIDE SEQUENCE</scope>
    <source>
        <tissue evidence="2">Leaf</tissue>
    </source>
</reference>
<dbReference type="EMBL" id="CP097510">
    <property type="protein sequence ID" value="URE27738.1"/>
    <property type="molecule type" value="Genomic_DNA"/>
</dbReference>
<proteinExistence type="predicted"/>
<dbReference type="Proteomes" id="UP001055439">
    <property type="component" value="Chromosome 8"/>
</dbReference>
<dbReference type="OrthoDB" id="1905524at2759"/>
<dbReference type="AlphaFoldDB" id="A0A9E7HD92"/>
<name>A0A9E7HD92_9LILI</name>
<organism evidence="2 3">
    <name type="scientific">Musa troglodytarum</name>
    <name type="common">fe'i banana</name>
    <dbReference type="NCBI Taxonomy" id="320322"/>
    <lineage>
        <taxon>Eukaryota</taxon>
        <taxon>Viridiplantae</taxon>
        <taxon>Streptophyta</taxon>
        <taxon>Embryophyta</taxon>
        <taxon>Tracheophyta</taxon>
        <taxon>Spermatophyta</taxon>
        <taxon>Magnoliopsida</taxon>
        <taxon>Liliopsida</taxon>
        <taxon>Zingiberales</taxon>
        <taxon>Musaceae</taxon>
        <taxon>Musa</taxon>
    </lineage>
</organism>
<feature type="region of interest" description="Disordered" evidence="1">
    <location>
        <begin position="1"/>
        <end position="82"/>
    </location>
</feature>
<sequence>MEENGSTGPSWADQWDTSDHADLARGKEGSEKKKNKKSGEGLKKGLEKTKAVASSGLKKVKEGSTTGFQWIKDKWQKGTDKN</sequence>
<keyword evidence="3" id="KW-1185">Reference proteome</keyword>
<evidence type="ECO:0000256" key="1">
    <source>
        <dbReference type="SAM" id="MobiDB-lite"/>
    </source>
</evidence>
<dbReference type="PANTHER" id="PTHR33386">
    <property type="entry name" value="OS02G0740600 PROTEIN"/>
    <property type="match status" value="1"/>
</dbReference>
<accession>A0A9E7HD92</accession>
<gene>
    <name evidence="2" type="ORF">MUK42_06099</name>
</gene>
<feature type="compositionally biased region" description="Basic and acidic residues" evidence="1">
    <location>
        <begin position="71"/>
        <end position="82"/>
    </location>
</feature>
<evidence type="ECO:0000313" key="3">
    <source>
        <dbReference type="Proteomes" id="UP001055439"/>
    </source>
</evidence>
<protein>
    <submittedName>
        <fullName evidence="2">Uncharacterized protein</fullName>
    </submittedName>
</protein>